<dbReference type="InterPro" id="IPR027417">
    <property type="entry name" value="P-loop_NTPase"/>
</dbReference>
<evidence type="ECO:0000313" key="2">
    <source>
        <dbReference type="Proteomes" id="UP000331127"/>
    </source>
</evidence>
<reference evidence="1 2" key="1">
    <citation type="submission" date="2019-10" db="EMBL/GenBank/DDBJ databases">
        <title>Whole genome shotgun sequence of Acrocarpospora macrocephala NBRC 16266.</title>
        <authorList>
            <person name="Ichikawa N."/>
            <person name="Kimura A."/>
            <person name="Kitahashi Y."/>
            <person name="Komaki H."/>
            <person name="Oguchi A."/>
        </authorList>
    </citation>
    <scope>NUCLEOTIDE SEQUENCE [LARGE SCALE GENOMIC DNA]</scope>
    <source>
        <strain evidence="1 2">NBRC 16266</strain>
    </source>
</reference>
<dbReference type="AlphaFoldDB" id="A0A5M3WVR5"/>
<dbReference type="Pfam" id="PF13238">
    <property type="entry name" value="AAA_18"/>
    <property type="match status" value="1"/>
</dbReference>
<name>A0A5M3WVR5_9ACTN</name>
<sequence>MLMICLYGLAGSGKSTAAVALRTLLTERGYAVEIIKLAAPLYALQGQVYRAAGRQIGAWEHDNELLRSLAAHLRRINPTSLVDNFLSRVDRAQHEGADIVINDDMRNVDPDYHAMRAAGFSFVRVACSDEVRARRLTVRADRNIVADSDATWGYDQIEPDWTIDTSPEDTDLDHQVEIVADKWLARETTM</sequence>
<dbReference type="Proteomes" id="UP000331127">
    <property type="component" value="Unassembled WGS sequence"/>
</dbReference>
<comment type="caution">
    <text evidence="1">The sequence shown here is derived from an EMBL/GenBank/DDBJ whole genome shotgun (WGS) entry which is preliminary data.</text>
</comment>
<keyword evidence="2" id="KW-1185">Reference proteome</keyword>
<dbReference type="SUPFAM" id="SSF52540">
    <property type="entry name" value="P-loop containing nucleoside triphosphate hydrolases"/>
    <property type="match status" value="1"/>
</dbReference>
<proteinExistence type="predicted"/>
<organism evidence="1 2">
    <name type="scientific">Acrocarpospora macrocephala</name>
    <dbReference type="NCBI Taxonomy" id="150177"/>
    <lineage>
        <taxon>Bacteria</taxon>
        <taxon>Bacillati</taxon>
        <taxon>Actinomycetota</taxon>
        <taxon>Actinomycetes</taxon>
        <taxon>Streptosporangiales</taxon>
        <taxon>Streptosporangiaceae</taxon>
        <taxon>Acrocarpospora</taxon>
    </lineage>
</organism>
<dbReference type="EMBL" id="BLAE01000035">
    <property type="protein sequence ID" value="GES12322.1"/>
    <property type="molecule type" value="Genomic_DNA"/>
</dbReference>
<evidence type="ECO:0000313" key="1">
    <source>
        <dbReference type="EMBL" id="GES12322.1"/>
    </source>
</evidence>
<accession>A0A5M3WVR5</accession>
<dbReference type="Gene3D" id="3.40.50.300">
    <property type="entry name" value="P-loop containing nucleotide triphosphate hydrolases"/>
    <property type="match status" value="1"/>
</dbReference>
<dbReference type="OrthoDB" id="9133683at2"/>
<protein>
    <submittedName>
        <fullName evidence="1">Uncharacterized protein</fullName>
    </submittedName>
</protein>
<gene>
    <name evidence="1" type="ORF">Amac_059190</name>
</gene>